<dbReference type="InParanoid" id="A0A067PJV2"/>
<dbReference type="AlphaFoldDB" id="A0A067PJV2"/>
<dbReference type="Pfam" id="PF00533">
    <property type="entry name" value="BRCT"/>
    <property type="match status" value="1"/>
</dbReference>
<feature type="domain" description="BRCT" evidence="1">
    <location>
        <begin position="21"/>
        <end position="87"/>
    </location>
</feature>
<accession>A0A067PJV2</accession>
<reference evidence="3" key="1">
    <citation type="journal article" date="2014" name="Proc. Natl. Acad. Sci. U.S.A.">
        <title>Extensive sampling of basidiomycete genomes demonstrates inadequacy of the white-rot/brown-rot paradigm for wood decay fungi.</title>
        <authorList>
            <person name="Riley R."/>
            <person name="Salamov A.A."/>
            <person name="Brown D.W."/>
            <person name="Nagy L.G."/>
            <person name="Floudas D."/>
            <person name="Held B.W."/>
            <person name="Levasseur A."/>
            <person name="Lombard V."/>
            <person name="Morin E."/>
            <person name="Otillar R."/>
            <person name="Lindquist E.A."/>
            <person name="Sun H."/>
            <person name="LaButti K.M."/>
            <person name="Schmutz J."/>
            <person name="Jabbour D."/>
            <person name="Luo H."/>
            <person name="Baker S.E."/>
            <person name="Pisabarro A.G."/>
            <person name="Walton J.D."/>
            <person name="Blanchette R.A."/>
            <person name="Henrissat B."/>
            <person name="Martin F."/>
            <person name="Cullen D."/>
            <person name="Hibbett D.S."/>
            <person name="Grigoriev I.V."/>
        </authorList>
    </citation>
    <scope>NUCLEOTIDE SEQUENCE [LARGE SCALE GENOMIC DNA]</scope>
    <source>
        <strain evidence="3">MUCL 33604</strain>
    </source>
</reference>
<name>A0A067PJV2_9AGAM</name>
<dbReference type="PROSITE" id="PS50172">
    <property type="entry name" value="BRCT"/>
    <property type="match status" value="1"/>
</dbReference>
<dbReference type="Proteomes" id="UP000027265">
    <property type="component" value="Unassembled WGS sequence"/>
</dbReference>
<sequence length="90" mass="9911">CVIFVDVRTDDGDDAGGLFVEMLKGLGAKILARAGQTCTHIVFKNGLMSTLTRLKLMHDPKPHVVGIAWVVECVEQRAKVDETKFLVDLE</sequence>
<dbReference type="SUPFAM" id="SSF52113">
    <property type="entry name" value="BRCT domain"/>
    <property type="match status" value="1"/>
</dbReference>
<evidence type="ECO:0000259" key="1">
    <source>
        <dbReference type="PROSITE" id="PS50172"/>
    </source>
</evidence>
<feature type="non-terminal residue" evidence="2">
    <location>
        <position position="1"/>
    </location>
</feature>
<evidence type="ECO:0000313" key="2">
    <source>
        <dbReference type="EMBL" id="KDQ55074.1"/>
    </source>
</evidence>
<evidence type="ECO:0000313" key="3">
    <source>
        <dbReference type="Proteomes" id="UP000027265"/>
    </source>
</evidence>
<dbReference type="InterPro" id="IPR001357">
    <property type="entry name" value="BRCT_dom"/>
</dbReference>
<feature type="non-terminal residue" evidence="2">
    <location>
        <position position="90"/>
    </location>
</feature>
<dbReference type="OrthoDB" id="2384350at2759"/>
<dbReference type="CDD" id="cd17716">
    <property type="entry name" value="BRCT_microcephalin_rpt1"/>
    <property type="match status" value="1"/>
</dbReference>
<keyword evidence="3" id="KW-1185">Reference proteome</keyword>
<organism evidence="2 3">
    <name type="scientific">Jaapia argillacea MUCL 33604</name>
    <dbReference type="NCBI Taxonomy" id="933084"/>
    <lineage>
        <taxon>Eukaryota</taxon>
        <taxon>Fungi</taxon>
        <taxon>Dikarya</taxon>
        <taxon>Basidiomycota</taxon>
        <taxon>Agaricomycotina</taxon>
        <taxon>Agaricomycetes</taxon>
        <taxon>Agaricomycetidae</taxon>
        <taxon>Jaapiales</taxon>
        <taxon>Jaapiaceae</taxon>
        <taxon>Jaapia</taxon>
    </lineage>
</organism>
<dbReference type="InterPro" id="IPR036420">
    <property type="entry name" value="BRCT_dom_sf"/>
</dbReference>
<dbReference type="Gene3D" id="3.40.50.10190">
    <property type="entry name" value="BRCT domain"/>
    <property type="match status" value="1"/>
</dbReference>
<dbReference type="HOGENOM" id="CLU_2446645_0_0_1"/>
<protein>
    <recommendedName>
        <fullName evidence="1">BRCT domain-containing protein</fullName>
    </recommendedName>
</protein>
<dbReference type="EMBL" id="KL197726">
    <property type="protein sequence ID" value="KDQ55074.1"/>
    <property type="molecule type" value="Genomic_DNA"/>
</dbReference>
<proteinExistence type="predicted"/>
<dbReference type="STRING" id="933084.A0A067PJV2"/>
<gene>
    <name evidence="2" type="ORF">JAAARDRAFT_107648</name>
</gene>